<evidence type="ECO:0000259" key="4">
    <source>
        <dbReference type="PROSITE" id="PS51471"/>
    </source>
</evidence>
<evidence type="ECO:0000256" key="3">
    <source>
        <dbReference type="ARBA" id="ARBA00023004"/>
    </source>
</evidence>
<dbReference type="Pfam" id="PF14226">
    <property type="entry name" value="DIOX_N"/>
    <property type="match status" value="1"/>
</dbReference>
<organism evidence="5 6">
    <name type="scientific">Cynara cardunculus var. scolymus</name>
    <name type="common">Globe artichoke</name>
    <name type="synonym">Cynara scolymus</name>
    <dbReference type="NCBI Taxonomy" id="59895"/>
    <lineage>
        <taxon>Eukaryota</taxon>
        <taxon>Viridiplantae</taxon>
        <taxon>Streptophyta</taxon>
        <taxon>Embryophyta</taxon>
        <taxon>Tracheophyta</taxon>
        <taxon>Spermatophyta</taxon>
        <taxon>Magnoliopsida</taxon>
        <taxon>eudicotyledons</taxon>
        <taxon>Gunneridae</taxon>
        <taxon>Pentapetalae</taxon>
        <taxon>asterids</taxon>
        <taxon>campanulids</taxon>
        <taxon>Asterales</taxon>
        <taxon>Asteraceae</taxon>
        <taxon>Carduoideae</taxon>
        <taxon>Cardueae</taxon>
        <taxon>Carduinae</taxon>
        <taxon>Cynara</taxon>
    </lineage>
</organism>
<dbReference type="InterPro" id="IPR026992">
    <property type="entry name" value="DIOX_N"/>
</dbReference>
<dbReference type="GO" id="GO:0046872">
    <property type="term" value="F:metal ion binding"/>
    <property type="evidence" value="ECO:0007669"/>
    <property type="project" value="UniProtKB-KW"/>
</dbReference>
<name>A0A118JVU0_CYNCS</name>
<comment type="caution">
    <text evidence="5">The sequence shown here is derived from an EMBL/GenBank/DDBJ whole genome shotgun (WGS) entry which is preliminary data.</text>
</comment>
<reference evidence="5 6" key="1">
    <citation type="journal article" date="2016" name="Sci. Rep.">
        <title>The genome sequence of the outbreeding globe artichoke constructed de novo incorporating a phase-aware low-pass sequencing strategy of F1 progeny.</title>
        <authorList>
            <person name="Scaglione D."/>
            <person name="Reyes-Chin-Wo S."/>
            <person name="Acquadro A."/>
            <person name="Froenicke L."/>
            <person name="Portis E."/>
            <person name="Beitel C."/>
            <person name="Tirone M."/>
            <person name="Mauro R."/>
            <person name="Lo Monaco A."/>
            <person name="Mauromicale G."/>
            <person name="Faccioli P."/>
            <person name="Cattivelli L."/>
            <person name="Rieseberg L."/>
            <person name="Michelmore R."/>
            <person name="Lanteri S."/>
        </authorList>
    </citation>
    <scope>NUCLEOTIDE SEQUENCE [LARGE SCALE GENOMIC DNA]</scope>
    <source>
        <strain evidence="5">2C</strain>
    </source>
</reference>
<dbReference type="PRINTS" id="PR00682">
    <property type="entry name" value="IPNSYNTHASE"/>
</dbReference>
<gene>
    <name evidence="5" type="ORF">Ccrd_003632</name>
</gene>
<accession>A0A118JVU0</accession>
<dbReference type="OMA" id="YYEIFAN"/>
<evidence type="ECO:0000313" key="6">
    <source>
        <dbReference type="Proteomes" id="UP000243975"/>
    </source>
</evidence>
<dbReference type="InterPro" id="IPR044861">
    <property type="entry name" value="IPNS-like_FE2OG_OXY"/>
</dbReference>
<dbReference type="Proteomes" id="UP000243975">
    <property type="component" value="Unassembled WGS sequence"/>
</dbReference>
<dbReference type="AlphaFoldDB" id="A0A118JVU0"/>
<protein>
    <submittedName>
        <fullName evidence="5">Isopenicillin N synthase</fullName>
    </submittedName>
</protein>
<feature type="domain" description="Fe2OG dioxygenase" evidence="4">
    <location>
        <begin position="494"/>
        <end position="593"/>
    </location>
</feature>
<dbReference type="InterPro" id="IPR005123">
    <property type="entry name" value="Oxoglu/Fe-dep_dioxygenase_dom"/>
</dbReference>
<keyword evidence="2" id="KW-0479">Metal-binding</keyword>
<dbReference type="STRING" id="59895.A0A118JVU0"/>
<dbReference type="Gene3D" id="2.60.120.330">
    <property type="entry name" value="B-lactam Antibiotic, Isopenicillin N Synthase, Chain"/>
    <property type="match status" value="2"/>
</dbReference>
<keyword evidence="6" id="KW-1185">Reference proteome</keyword>
<dbReference type="InterPro" id="IPR027443">
    <property type="entry name" value="IPNS-like_sf"/>
</dbReference>
<dbReference type="Pfam" id="PF03171">
    <property type="entry name" value="2OG-FeII_Oxy"/>
    <property type="match status" value="2"/>
</dbReference>
<comment type="similarity">
    <text evidence="1">Belongs to the iron/ascorbate-dependent oxidoreductase family.</text>
</comment>
<proteinExistence type="inferred from homology"/>
<evidence type="ECO:0000256" key="1">
    <source>
        <dbReference type="ARBA" id="ARBA00008056"/>
    </source>
</evidence>
<dbReference type="PROSITE" id="PS51471">
    <property type="entry name" value="FE2OG_OXY"/>
    <property type="match status" value="2"/>
</dbReference>
<dbReference type="SUPFAM" id="SSF51197">
    <property type="entry name" value="Clavaminate synthase-like"/>
    <property type="match status" value="2"/>
</dbReference>
<dbReference type="PANTHER" id="PTHR47991">
    <property type="entry name" value="OXOGLUTARATE/IRON-DEPENDENT DIOXYGENASE"/>
    <property type="match status" value="1"/>
</dbReference>
<dbReference type="InterPro" id="IPR050295">
    <property type="entry name" value="Plant_2OG-oxidoreductases"/>
</dbReference>
<sequence>MENLVSSWSKTVQISPENYVFPAGERPGSIEVPLCQNIPLIDLGAAEDQTQTIQEILSACQEFGFFQEKAKIYSIDPNKSCRLYTSSYNYANEEIHFWRDHLRHPCHPLDKWVHLWPENPTRYRDVVGKYTDEVRKLSLRMLELIREGLGLESGYFGEELIKDQLLAINHYPTCPDPNLTLGLPKHADPSVITVLLQENVYGLQVFKNGQWLGVKPVPYAFVVNIGLQLQIISNGKLRGAEHRAVTNSREARTSIVSFINPSHDSIIEPAKSLIDTDIPLYRPFKFEDFLKFYEKKKGDTTALMESYKGQMAISSSIKVAYIVEIVWSNGIQSVPKDYVMPPERRPGDFVSVCNEIPVIDLQENPNVDRSQIVQQILKASQEFGLFQVINHGVSAKMMEDIRVLYDEFFNMSIDDKLGVYSETFGTGCTLYTSGLDYAKEDVHYWKDTLKHRSYPLEEHTPSWPEKPVRKVAFKILDLIGEGLGLKEGHFIKVSQEQAMAINYYPPCPDPSLAMGIGGHTDPNLITFLQQDQYGLQIHKDGKWMGIDPIPNAFVVNLGYQLEIISNGKLKGVEHRGVTSSTAARTSIVTFFGPDPILPVVVEPAKELVTSNTPQMFKSYQYNNFIADYLAYLVKPLPRTGTPLDPYRL</sequence>
<dbReference type="Gramene" id="KVH94314">
    <property type="protein sequence ID" value="KVH94314"/>
    <property type="gene ID" value="Ccrd_003632"/>
</dbReference>
<evidence type="ECO:0000313" key="5">
    <source>
        <dbReference type="EMBL" id="KVH94314.1"/>
    </source>
</evidence>
<dbReference type="GO" id="GO:0016705">
    <property type="term" value="F:oxidoreductase activity, acting on paired donors, with incorporation or reduction of molecular oxygen"/>
    <property type="evidence" value="ECO:0007669"/>
    <property type="project" value="UniProtKB-ARBA"/>
</dbReference>
<evidence type="ECO:0000256" key="2">
    <source>
        <dbReference type="ARBA" id="ARBA00022723"/>
    </source>
</evidence>
<dbReference type="EMBL" id="LEKV01004559">
    <property type="protein sequence ID" value="KVH94314.1"/>
    <property type="molecule type" value="Genomic_DNA"/>
</dbReference>
<keyword evidence="3" id="KW-0408">Iron</keyword>
<feature type="domain" description="Fe2OG dioxygenase" evidence="4">
    <location>
        <begin position="161"/>
        <end position="261"/>
    </location>
</feature>